<dbReference type="Gramene" id="Jr15_01330_p3">
    <property type="protein sequence ID" value="cds.Jr15_01330_p3"/>
    <property type="gene ID" value="Jr15_01330"/>
</dbReference>
<evidence type="ECO:0000313" key="3">
    <source>
        <dbReference type="Proteomes" id="UP000619265"/>
    </source>
</evidence>
<comment type="caution">
    <text evidence="2">The sequence shown here is derived from an EMBL/GenBank/DDBJ whole genome shotgun (WGS) entry which is preliminary data.</text>
</comment>
<evidence type="ECO:0000313" key="2">
    <source>
        <dbReference type="EMBL" id="KAF5444571.1"/>
    </source>
</evidence>
<protein>
    <submittedName>
        <fullName evidence="2">Uncharacterized protein</fullName>
    </submittedName>
</protein>
<reference evidence="2" key="1">
    <citation type="submission" date="2015-10" db="EMBL/GenBank/DDBJ databases">
        <authorList>
            <person name="Martinez-Garcia P.J."/>
            <person name="Crepeau M.W."/>
            <person name="Puiu D."/>
            <person name="Gonzalez-Ibeas D."/>
            <person name="Whalen J."/>
            <person name="Stevens K."/>
            <person name="Paul R."/>
            <person name="Butterfield T."/>
            <person name="Britton M."/>
            <person name="Reagan R."/>
            <person name="Chakraborty S."/>
            <person name="Walawage S.L."/>
            <person name="Vasquez-Gross H.A."/>
            <person name="Cardeno C."/>
            <person name="Famula R."/>
            <person name="Pratt K."/>
            <person name="Kuruganti S."/>
            <person name="Aradhya M.K."/>
            <person name="Leslie C.A."/>
            <person name="Dandekar A.M."/>
            <person name="Salzberg S.L."/>
            <person name="Wegrzyn J.L."/>
            <person name="Langley C.H."/>
            <person name="Neale D.B."/>
        </authorList>
    </citation>
    <scope>NUCLEOTIDE SEQUENCE</scope>
    <source>
        <tissue evidence="2">Leaves</tissue>
    </source>
</reference>
<proteinExistence type="predicted"/>
<accession>A0A833SMJ4</accession>
<gene>
    <name evidence="2" type="ORF">F2P56_033695</name>
</gene>
<reference evidence="2" key="2">
    <citation type="submission" date="2020-03" db="EMBL/GenBank/DDBJ databases">
        <title>Walnut 2.0.</title>
        <authorList>
            <person name="Marrano A."/>
            <person name="Britton M."/>
            <person name="Zimin A.V."/>
            <person name="Zaini P.A."/>
            <person name="Workman R."/>
            <person name="Puiu D."/>
            <person name="Bianco L."/>
            <person name="Allen B.J."/>
            <person name="Troggio M."/>
            <person name="Leslie C.A."/>
            <person name="Timp W."/>
            <person name="Dendekar A."/>
            <person name="Salzberg S.L."/>
            <person name="Neale D.B."/>
        </authorList>
    </citation>
    <scope>NUCLEOTIDE SEQUENCE</scope>
    <source>
        <tissue evidence="2">Leaves</tissue>
    </source>
</reference>
<feature type="compositionally biased region" description="Polar residues" evidence="1">
    <location>
        <begin position="48"/>
        <end position="57"/>
    </location>
</feature>
<name>A0A833SMJ4_JUGRE</name>
<dbReference type="Proteomes" id="UP000619265">
    <property type="component" value="Unassembled WGS sequence"/>
</dbReference>
<feature type="compositionally biased region" description="Pro residues" evidence="1">
    <location>
        <begin position="80"/>
        <end position="100"/>
    </location>
</feature>
<organism evidence="2 3">
    <name type="scientific">Juglans regia</name>
    <name type="common">English walnut</name>
    <dbReference type="NCBI Taxonomy" id="51240"/>
    <lineage>
        <taxon>Eukaryota</taxon>
        <taxon>Viridiplantae</taxon>
        <taxon>Streptophyta</taxon>
        <taxon>Embryophyta</taxon>
        <taxon>Tracheophyta</taxon>
        <taxon>Spermatophyta</taxon>
        <taxon>Magnoliopsida</taxon>
        <taxon>eudicotyledons</taxon>
        <taxon>Gunneridae</taxon>
        <taxon>Pentapetalae</taxon>
        <taxon>rosids</taxon>
        <taxon>fabids</taxon>
        <taxon>Fagales</taxon>
        <taxon>Juglandaceae</taxon>
        <taxon>Juglans</taxon>
    </lineage>
</organism>
<evidence type="ECO:0000256" key="1">
    <source>
        <dbReference type="SAM" id="MobiDB-lite"/>
    </source>
</evidence>
<dbReference type="EMBL" id="LIHL02000015">
    <property type="protein sequence ID" value="KAF5444571.1"/>
    <property type="molecule type" value="Genomic_DNA"/>
</dbReference>
<feature type="region of interest" description="Disordered" evidence="1">
    <location>
        <begin position="42"/>
        <end position="100"/>
    </location>
</feature>
<sequence>MIVIIFLCIPQIRKVYLILKLNTKSSPSSSMQDCWAFHPKSQAPPFGSAQSCETSLSPVAPMGPIPLSTPRKLERTPPLSASPPLPSPPPMGTEPNPPIR</sequence>
<dbReference type="AlphaFoldDB" id="A0A833SMJ4"/>